<dbReference type="PANTHER" id="PTHR45138:SF9">
    <property type="entry name" value="DIGUANYLATE CYCLASE DGCM-RELATED"/>
    <property type="match status" value="1"/>
</dbReference>
<evidence type="ECO:0000256" key="2">
    <source>
        <dbReference type="ARBA" id="ARBA00034247"/>
    </source>
</evidence>
<dbReference type="SUPFAM" id="SSF55073">
    <property type="entry name" value="Nucleotide cyclase"/>
    <property type="match status" value="1"/>
</dbReference>
<dbReference type="AlphaFoldDB" id="A0A0A1WC15"/>
<dbReference type="GO" id="GO:0043709">
    <property type="term" value="P:cell adhesion involved in single-species biofilm formation"/>
    <property type="evidence" value="ECO:0007669"/>
    <property type="project" value="TreeGrafter"/>
</dbReference>
<protein>
    <recommendedName>
        <fullName evidence="1">diguanylate cyclase</fullName>
        <ecNumber evidence="1">2.7.7.65</ecNumber>
    </recommendedName>
</protein>
<evidence type="ECO:0000256" key="3">
    <source>
        <dbReference type="SAM" id="Phobius"/>
    </source>
</evidence>
<feature type="transmembrane region" description="Helical" evidence="3">
    <location>
        <begin position="22"/>
        <end position="40"/>
    </location>
</feature>
<organism evidence="5 6">
    <name type="scientific">Sphingomonas parapaucimobilis NBRC 15100</name>
    <dbReference type="NCBI Taxonomy" id="1219049"/>
    <lineage>
        <taxon>Bacteria</taxon>
        <taxon>Pseudomonadati</taxon>
        <taxon>Pseudomonadota</taxon>
        <taxon>Alphaproteobacteria</taxon>
        <taxon>Sphingomonadales</taxon>
        <taxon>Sphingomonadaceae</taxon>
        <taxon>Sphingomonas</taxon>
    </lineage>
</organism>
<accession>A0A0A1WC15</accession>
<dbReference type="GO" id="GO:0005886">
    <property type="term" value="C:plasma membrane"/>
    <property type="evidence" value="ECO:0007669"/>
    <property type="project" value="TreeGrafter"/>
</dbReference>
<dbReference type="InterPro" id="IPR000160">
    <property type="entry name" value="GGDEF_dom"/>
</dbReference>
<dbReference type="InterPro" id="IPR043128">
    <property type="entry name" value="Rev_trsase/Diguanyl_cyclase"/>
</dbReference>
<dbReference type="eggNOG" id="COG2199">
    <property type="taxonomic scope" value="Bacteria"/>
</dbReference>
<evidence type="ECO:0000256" key="1">
    <source>
        <dbReference type="ARBA" id="ARBA00012528"/>
    </source>
</evidence>
<evidence type="ECO:0000313" key="6">
    <source>
        <dbReference type="Proteomes" id="UP000032305"/>
    </source>
</evidence>
<dbReference type="Pfam" id="PF00990">
    <property type="entry name" value="GGDEF"/>
    <property type="match status" value="1"/>
</dbReference>
<feature type="transmembrane region" description="Helical" evidence="3">
    <location>
        <begin position="90"/>
        <end position="113"/>
    </location>
</feature>
<keyword evidence="6" id="KW-1185">Reference proteome</keyword>
<dbReference type="GO" id="GO:1902201">
    <property type="term" value="P:negative regulation of bacterial-type flagellum-dependent cell motility"/>
    <property type="evidence" value="ECO:0007669"/>
    <property type="project" value="TreeGrafter"/>
</dbReference>
<reference evidence="5 6" key="1">
    <citation type="submission" date="2014-11" db="EMBL/GenBank/DDBJ databases">
        <title>Whole genome shotgun sequence of Sphingomonas parapaucimobilis NBRC 15100.</title>
        <authorList>
            <person name="Katano-Makiyama Y."/>
            <person name="Hosoyama A."/>
            <person name="Hashimoto M."/>
            <person name="Hosoyama Y."/>
            <person name="Noguchi M."/>
            <person name="Numata M."/>
            <person name="Tsuchikane K."/>
            <person name="Hirakata S."/>
            <person name="Uohara A."/>
            <person name="Shimodaira J."/>
            <person name="Ohji S."/>
            <person name="Ichikawa N."/>
            <person name="Kimura A."/>
            <person name="Yamazoe A."/>
            <person name="Fujita N."/>
        </authorList>
    </citation>
    <scope>NUCLEOTIDE SEQUENCE [LARGE SCALE GENOMIC DNA]</scope>
    <source>
        <strain evidence="5 6">NBRC 15100</strain>
    </source>
</reference>
<comment type="caution">
    <text evidence="5">The sequence shown here is derived from an EMBL/GenBank/DDBJ whole genome shotgun (WGS) entry which is preliminary data.</text>
</comment>
<feature type="transmembrane region" description="Helical" evidence="3">
    <location>
        <begin position="52"/>
        <end position="78"/>
    </location>
</feature>
<evidence type="ECO:0000259" key="4">
    <source>
        <dbReference type="PROSITE" id="PS50887"/>
    </source>
</evidence>
<proteinExistence type="predicted"/>
<dbReference type="EMBL" id="BBPI01000098">
    <property type="protein sequence ID" value="GAM02737.1"/>
    <property type="molecule type" value="Genomic_DNA"/>
</dbReference>
<dbReference type="InterPro" id="IPR050469">
    <property type="entry name" value="Diguanylate_Cyclase"/>
</dbReference>
<dbReference type="PROSITE" id="PS50887">
    <property type="entry name" value="GGDEF"/>
    <property type="match status" value="1"/>
</dbReference>
<dbReference type="CDD" id="cd01949">
    <property type="entry name" value="GGDEF"/>
    <property type="match status" value="1"/>
</dbReference>
<evidence type="ECO:0000313" key="5">
    <source>
        <dbReference type="EMBL" id="GAM02737.1"/>
    </source>
</evidence>
<gene>
    <name evidence="5" type="ORF">SP5_098_00130</name>
</gene>
<dbReference type="NCBIfam" id="TIGR00254">
    <property type="entry name" value="GGDEF"/>
    <property type="match status" value="1"/>
</dbReference>
<dbReference type="SMART" id="SM00267">
    <property type="entry name" value="GGDEF"/>
    <property type="match status" value="1"/>
</dbReference>
<keyword evidence="3" id="KW-0812">Transmembrane</keyword>
<dbReference type="Proteomes" id="UP000032305">
    <property type="component" value="Unassembled WGS sequence"/>
</dbReference>
<dbReference type="RefSeq" id="WP_042490938.1">
    <property type="nucleotide sequence ID" value="NZ_BBPI01000098.1"/>
</dbReference>
<dbReference type="InterPro" id="IPR029787">
    <property type="entry name" value="Nucleotide_cyclase"/>
</dbReference>
<dbReference type="Gene3D" id="3.30.70.270">
    <property type="match status" value="1"/>
</dbReference>
<name>A0A0A1WC15_9SPHN</name>
<keyword evidence="3" id="KW-0472">Membrane</keyword>
<dbReference type="GO" id="GO:0052621">
    <property type="term" value="F:diguanylate cyclase activity"/>
    <property type="evidence" value="ECO:0007669"/>
    <property type="project" value="UniProtKB-EC"/>
</dbReference>
<dbReference type="PANTHER" id="PTHR45138">
    <property type="entry name" value="REGULATORY COMPONENTS OF SENSORY TRANSDUCTION SYSTEM"/>
    <property type="match status" value="1"/>
</dbReference>
<sequence>MNSHLPVGRLADRLHSLPRERAWFAILLSVTALALADAHFSRMGLAPLYIPIVCAACWALGSRAGYLVAIVAAVLAVVPHLAELPGLSPALLGARMAVRAVTYVFVAAIVLSFRRSFDREHHLAARDRMTDALNKETFRERVIHRLDLAVPARQSFLLAILDLDDFKGLNNRHGHVAGDEVLRTFAQGARGIIRREDDFGRIGGDEFAFLLPVHSAEEAVYFARSLHKRLSSVLAGTPHPVTCSMGALLIQPETPRDEPSLMHAVDQLMYAVKRAGKNAVEIGRAATDRAPDTPVPSRLRVPIEACL</sequence>
<keyword evidence="3" id="KW-1133">Transmembrane helix</keyword>
<comment type="catalytic activity">
    <reaction evidence="2">
        <text>2 GTP = 3',3'-c-di-GMP + 2 diphosphate</text>
        <dbReference type="Rhea" id="RHEA:24898"/>
        <dbReference type="ChEBI" id="CHEBI:33019"/>
        <dbReference type="ChEBI" id="CHEBI:37565"/>
        <dbReference type="ChEBI" id="CHEBI:58805"/>
        <dbReference type="EC" id="2.7.7.65"/>
    </reaction>
</comment>
<feature type="domain" description="GGDEF" evidence="4">
    <location>
        <begin position="154"/>
        <end position="285"/>
    </location>
</feature>
<dbReference type="EC" id="2.7.7.65" evidence="1"/>